<organism evidence="1 2">
    <name type="scientific">Mauremys mutica</name>
    <name type="common">yellowpond turtle</name>
    <dbReference type="NCBI Taxonomy" id="74926"/>
    <lineage>
        <taxon>Eukaryota</taxon>
        <taxon>Metazoa</taxon>
        <taxon>Chordata</taxon>
        <taxon>Craniata</taxon>
        <taxon>Vertebrata</taxon>
        <taxon>Euteleostomi</taxon>
        <taxon>Archelosauria</taxon>
        <taxon>Testudinata</taxon>
        <taxon>Testudines</taxon>
        <taxon>Cryptodira</taxon>
        <taxon>Durocryptodira</taxon>
        <taxon>Testudinoidea</taxon>
        <taxon>Geoemydidae</taxon>
        <taxon>Geoemydinae</taxon>
        <taxon>Mauremys</taxon>
    </lineage>
</organism>
<gene>
    <name evidence="1" type="ORF">KIL84_019159</name>
</gene>
<accession>A0A9D3XWA3</accession>
<evidence type="ECO:0000313" key="2">
    <source>
        <dbReference type="Proteomes" id="UP000827986"/>
    </source>
</evidence>
<dbReference type="AlphaFoldDB" id="A0A9D3XWA3"/>
<comment type="caution">
    <text evidence="1">The sequence shown here is derived from an EMBL/GenBank/DDBJ whole genome shotgun (WGS) entry which is preliminary data.</text>
</comment>
<proteinExistence type="predicted"/>
<evidence type="ECO:0000313" key="1">
    <source>
        <dbReference type="EMBL" id="KAH1186410.1"/>
    </source>
</evidence>
<keyword evidence="2" id="KW-1185">Reference proteome</keyword>
<dbReference type="Proteomes" id="UP000827986">
    <property type="component" value="Unassembled WGS sequence"/>
</dbReference>
<name>A0A9D3XWA3_9SAUR</name>
<protein>
    <submittedName>
        <fullName evidence="1">Uncharacterized protein</fullName>
    </submittedName>
</protein>
<sequence>MCKPNQCLFAPRWGEGRLSYFSFVYNQWRPFTAMPSTLCGRKCREKALLARPVKCISTELCSFCLCLMGCDPTTTVGKGSVSIPHCRCVAVHEIALVLSVL</sequence>
<reference evidence="1" key="1">
    <citation type="submission" date="2021-09" db="EMBL/GenBank/DDBJ databases">
        <title>The genome of Mauremys mutica provides insights into the evolution of semi-aquatic lifestyle.</title>
        <authorList>
            <person name="Gong S."/>
            <person name="Gao Y."/>
        </authorList>
    </citation>
    <scope>NUCLEOTIDE SEQUENCE</scope>
    <source>
        <strain evidence="1">MM-2020</strain>
        <tissue evidence="1">Muscle</tissue>
    </source>
</reference>
<dbReference type="EMBL" id="JAHDVG010000463">
    <property type="protein sequence ID" value="KAH1186410.1"/>
    <property type="molecule type" value="Genomic_DNA"/>
</dbReference>